<evidence type="ECO:0000313" key="2">
    <source>
        <dbReference type="Proteomes" id="UP000541444"/>
    </source>
</evidence>
<dbReference type="AlphaFoldDB" id="A0A7J7KVQ6"/>
<dbReference type="Proteomes" id="UP000541444">
    <property type="component" value="Unassembled WGS sequence"/>
</dbReference>
<proteinExistence type="predicted"/>
<protein>
    <submittedName>
        <fullName evidence="1">Uncharacterized protein</fullName>
    </submittedName>
</protein>
<name>A0A7J7KVQ6_9MAGN</name>
<comment type="caution">
    <text evidence="1">The sequence shown here is derived from an EMBL/GenBank/DDBJ whole genome shotgun (WGS) entry which is preliminary data.</text>
</comment>
<keyword evidence="2" id="KW-1185">Reference proteome</keyword>
<accession>A0A7J7KVQ6</accession>
<dbReference type="EMBL" id="JACGCM010002845">
    <property type="protein sequence ID" value="KAF6134431.1"/>
    <property type="molecule type" value="Genomic_DNA"/>
</dbReference>
<gene>
    <name evidence="1" type="ORF">GIB67_036886</name>
</gene>
<reference evidence="1 2" key="1">
    <citation type="journal article" date="2020" name="IScience">
        <title>Genome Sequencing of the Endangered Kingdonia uniflora (Circaeasteraceae, Ranunculales) Reveals Potential Mechanisms of Evolutionary Specialization.</title>
        <authorList>
            <person name="Sun Y."/>
            <person name="Deng T."/>
            <person name="Zhang A."/>
            <person name="Moore M.J."/>
            <person name="Landis J.B."/>
            <person name="Lin N."/>
            <person name="Zhang H."/>
            <person name="Zhang X."/>
            <person name="Huang J."/>
            <person name="Zhang X."/>
            <person name="Sun H."/>
            <person name="Wang H."/>
        </authorList>
    </citation>
    <scope>NUCLEOTIDE SEQUENCE [LARGE SCALE GENOMIC DNA]</scope>
    <source>
        <strain evidence="1">TB1705</strain>
        <tissue evidence="1">Leaf</tissue>
    </source>
</reference>
<sequence length="139" mass="15263">MIKLKLTRNSNFSDLISLQELQLVKQSVPIKGPIIIRWRHLPIGYFKLNSDGSALTSGLSGTGDIIRNILVNRYDTQLYLASHKVYGGEAKLLSTEKGAKIEGKASLLAALDYNVSMQSEIFISATPRNTHSGLVQFSA</sequence>
<organism evidence="1 2">
    <name type="scientific">Kingdonia uniflora</name>
    <dbReference type="NCBI Taxonomy" id="39325"/>
    <lineage>
        <taxon>Eukaryota</taxon>
        <taxon>Viridiplantae</taxon>
        <taxon>Streptophyta</taxon>
        <taxon>Embryophyta</taxon>
        <taxon>Tracheophyta</taxon>
        <taxon>Spermatophyta</taxon>
        <taxon>Magnoliopsida</taxon>
        <taxon>Ranunculales</taxon>
        <taxon>Circaeasteraceae</taxon>
        <taxon>Kingdonia</taxon>
    </lineage>
</organism>
<evidence type="ECO:0000313" key="1">
    <source>
        <dbReference type="EMBL" id="KAF6134431.1"/>
    </source>
</evidence>